<dbReference type="InterPro" id="IPR003770">
    <property type="entry name" value="MLTG-like"/>
</dbReference>
<organism evidence="7 8">
    <name type="scientific">Helicobacter equorum</name>
    <dbReference type="NCBI Taxonomy" id="361872"/>
    <lineage>
        <taxon>Bacteria</taxon>
        <taxon>Pseudomonadati</taxon>
        <taxon>Campylobacterota</taxon>
        <taxon>Epsilonproteobacteria</taxon>
        <taxon>Campylobacterales</taxon>
        <taxon>Helicobacteraceae</taxon>
        <taxon>Helicobacter</taxon>
    </lineage>
</organism>
<dbReference type="EMBL" id="NXLT01000003">
    <property type="protein sequence ID" value="RDU67348.1"/>
    <property type="molecule type" value="Genomic_DNA"/>
</dbReference>
<sequence length="277" mass="31536">MNVPKGSIKSIITYLNGIKDIPPNQFGKLDAFAMQFVGTPQSGFVDLDMENPTRLEFLKKLSTAKAATKEITLIPGETLYFFLQDVAKTFGLDSQKLQESYDIYFHLPEGVIVPETYKLPLGLSEDQFIKLLSQMSYKWHENTATQLMGVYDRDKWFYYVSIASIVQKEAANIDEMPIIAAVVFNRLKLGMPLQMDGSLNYGEYSHQKVTPERIRNDTNVCNTYKYKGIPPYPCTSASLQAIKAVLNPANVEYLYFVRNKNGTHTFSKTYQDHKSNF</sequence>
<dbReference type="Pfam" id="PF02618">
    <property type="entry name" value="YceG"/>
    <property type="match status" value="1"/>
</dbReference>
<keyword evidence="4" id="KW-0472">Membrane</keyword>
<accession>A0A3D8IQ05</accession>
<keyword evidence="2" id="KW-0812">Transmembrane</keyword>
<evidence type="ECO:0000256" key="1">
    <source>
        <dbReference type="ARBA" id="ARBA00022475"/>
    </source>
</evidence>
<evidence type="ECO:0000313" key="7">
    <source>
        <dbReference type="EMBL" id="RDU67348.1"/>
    </source>
</evidence>
<evidence type="ECO:0000313" key="8">
    <source>
        <dbReference type="Proteomes" id="UP000256514"/>
    </source>
</evidence>
<evidence type="ECO:0000256" key="3">
    <source>
        <dbReference type="ARBA" id="ARBA00022989"/>
    </source>
</evidence>
<dbReference type="Proteomes" id="UP000256514">
    <property type="component" value="Unassembled WGS sequence"/>
</dbReference>
<keyword evidence="8" id="KW-1185">Reference proteome</keyword>
<keyword evidence="3" id="KW-1133">Transmembrane helix</keyword>
<dbReference type="Gene3D" id="3.30.160.60">
    <property type="entry name" value="Classic Zinc Finger"/>
    <property type="match status" value="1"/>
</dbReference>
<dbReference type="AlphaFoldDB" id="A0A3D8IQ05"/>
<dbReference type="PANTHER" id="PTHR30518:SF2">
    <property type="entry name" value="ENDOLYTIC MUREIN TRANSGLYCOSYLASE"/>
    <property type="match status" value="1"/>
</dbReference>
<dbReference type="GO" id="GO:0071555">
    <property type="term" value="P:cell wall organization"/>
    <property type="evidence" value="ECO:0007669"/>
    <property type="project" value="UniProtKB-KW"/>
</dbReference>
<name>A0A3D8IQ05_9HELI</name>
<keyword evidence="1" id="KW-1003">Cell membrane</keyword>
<evidence type="ECO:0000256" key="6">
    <source>
        <dbReference type="ARBA" id="ARBA00023316"/>
    </source>
</evidence>
<dbReference type="NCBIfam" id="TIGR00247">
    <property type="entry name" value="endolytic transglycosylase MltG"/>
    <property type="match status" value="1"/>
</dbReference>
<dbReference type="OrthoDB" id="9814591at2"/>
<evidence type="ECO:0000256" key="5">
    <source>
        <dbReference type="ARBA" id="ARBA00023239"/>
    </source>
</evidence>
<dbReference type="PANTHER" id="PTHR30518">
    <property type="entry name" value="ENDOLYTIC MUREIN TRANSGLYCOSYLASE"/>
    <property type="match status" value="1"/>
</dbReference>
<evidence type="ECO:0000256" key="2">
    <source>
        <dbReference type="ARBA" id="ARBA00022692"/>
    </source>
</evidence>
<reference evidence="7 8" key="1">
    <citation type="submission" date="2018-04" db="EMBL/GenBank/DDBJ databases">
        <title>Novel Campyloabacter and Helicobacter Species and Strains.</title>
        <authorList>
            <person name="Mannion A.J."/>
            <person name="Shen Z."/>
            <person name="Fox J.G."/>
        </authorList>
    </citation>
    <scope>NUCLEOTIDE SEQUENCE [LARGE SCALE GENOMIC DNA]</scope>
    <source>
        <strain evidence="7 8">MIT 12-6600</strain>
    </source>
</reference>
<proteinExistence type="predicted"/>
<evidence type="ECO:0000256" key="4">
    <source>
        <dbReference type="ARBA" id="ARBA00023136"/>
    </source>
</evidence>
<keyword evidence="5" id="KW-0456">Lyase</keyword>
<comment type="caution">
    <text evidence="7">The sequence shown here is derived from an EMBL/GenBank/DDBJ whole genome shotgun (WGS) entry which is preliminary data.</text>
</comment>
<dbReference type="GO" id="GO:0016829">
    <property type="term" value="F:lyase activity"/>
    <property type="evidence" value="ECO:0007669"/>
    <property type="project" value="UniProtKB-KW"/>
</dbReference>
<gene>
    <name evidence="7" type="primary">mltG</name>
    <name evidence="7" type="ORF">CQA54_05095</name>
</gene>
<protein>
    <submittedName>
        <fullName evidence="7">Endolytic transglycosylase MltG</fullName>
    </submittedName>
</protein>
<keyword evidence="6" id="KW-0961">Cell wall biogenesis/degradation</keyword>